<dbReference type="SUPFAM" id="SSF53850">
    <property type="entry name" value="Periplasmic binding protein-like II"/>
    <property type="match status" value="1"/>
</dbReference>
<accession>A0A5E4YH03</accession>
<reference evidence="6 7" key="1">
    <citation type="submission" date="2019-08" db="EMBL/GenBank/DDBJ databases">
        <authorList>
            <person name="Peeters C."/>
        </authorList>
    </citation>
    <scope>NUCLEOTIDE SEQUENCE [LARGE SCALE GENOMIC DNA]</scope>
    <source>
        <strain evidence="6 7">LMG 31011</strain>
    </source>
</reference>
<dbReference type="Pfam" id="PF00126">
    <property type="entry name" value="HTH_1"/>
    <property type="match status" value="1"/>
</dbReference>
<keyword evidence="4" id="KW-0804">Transcription</keyword>
<dbReference type="InterPro" id="IPR005119">
    <property type="entry name" value="LysR_subst-bd"/>
</dbReference>
<dbReference type="GO" id="GO:0003700">
    <property type="term" value="F:DNA-binding transcription factor activity"/>
    <property type="evidence" value="ECO:0007669"/>
    <property type="project" value="InterPro"/>
</dbReference>
<proteinExistence type="inferred from homology"/>
<dbReference type="PANTHER" id="PTHR30537:SF5">
    <property type="entry name" value="HTH-TYPE TRANSCRIPTIONAL ACTIVATOR TTDR-RELATED"/>
    <property type="match status" value="1"/>
</dbReference>
<evidence type="ECO:0000313" key="6">
    <source>
        <dbReference type="EMBL" id="VVE48089.1"/>
    </source>
</evidence>
<keyword evidence="7" id="KW-1185">Reference proteome</keyword>
<evidence type="ECO:0000256" key="4">
    <source>
        <dbReference type="ARBA" id="ARBA00023163"/>
    </source>
</evidence>
<dbReference type="OrthoDB" id="9786526at2"/>
<dbReference type="Pfam" id="PF03466">
    <property type="entry name" value="LysR_substrate"/>
    <property type="match status" value="1"/>
</dbReference>
<comment type="similarity">
    <text evidence="1">Belongs to the LysR transcriptional regulatory family.</text>
</comment>
<dbReference type="GO" id="GO:0006351">
    <property type="term" value="P:DNA-templated transcription"/>
    <property type="evidence" value="ECO:0007669"/>
    <property type="project" value="TreeGrafter"/>
</dbReference>
<dbReference type="InterPro" id="IPR036388">
    <property type="entry name" value="WH-like_DNA-bd_sf"/>
</dbReference>
<protein>
    <submittedName>
        <fullName evidence="6">LysR family transcriptional regulator</fullName>
    </submittedName>
</protein>
<dbReference type="FunFam" id="3.40.190.290:FF:000001">
    <property type="entry name" value="Transcriptional regulator, LysR family"/>
    <property type="match status" value="1"/>
</dbReference>
<gene>
    <name evidence="6" type="ORF">PAQ31011_04541</name>
</gene>
<evidence type="ECO:0000259" key="5">
    <source>
        <dbReference type="PROSITE" id="PS50931"/>
    </source>
</evidence>
<evidence type="ECO:0000256" key="3">
    <source>
        <dbReference type="ARBA" id="ARBA00023125"/>
    </source>
</evidence>
<dbReference type="Proteomes" id="UP000366819">
    <property type="component" value="Unassembled WGS sequence"/>
</dbReference>
<dbReference type="PROSITE" id="PS50931">
    <property type="entry name" value="HTH_LYSR"/>
    <property type="match status" value="1"/>
</dbReference>
<dbReference type="GO" id="GO:0043565">
    <property type="term" value="F:sequence-specific DNA binding"/>
    <property type="evidence" value="ECO:0007669"/>
    <property type="project" value="TreeGrafter"/>
</dbReference>
<dbReference type="FunFam" id="1.10.10.10:FF:000001">
    <property type="entry name" value="LysR family transcriptional regulator"/>
    <property type="match status" value="1"/>
</dbReference>
<dbReference type="PANTHER" id="PTHR30537">
    <property type="entry name" value="HTH-TYPE TRANSCRIPTIONAL REGULATOR"/>
    <property type="match status" value="1"/>
</dbReference>
<evidence type="ECO:0000313" key="7">
    <source>
        <dbReference type="Proteomes" id="UP000366819"/>
    </source>
</evidence>
<keyword evidence="2" id="KW-0805">Transcription regulation</keyword>
<dbReference type="Gene3D" id="3.40.190.290">
    <property type="match status" value="1"/>
</dbReference>
<dbReference type="InterPro" id="IPR000847">
    <property type="entry name" value="LysR_HTH_N"/>
</dbReference>
<organism evidence="6 7">
    <name type="scientific">Pandoraea aquatica</name>
    <dbReference type="NCBI Taxonomy" id="2508290"/>
    <lineage>
        <taxon>Bacteria</taxon>
        <taxon>Pseudomonadati</taxon>
        <taxon>Pseudomonadota</taxon>
        <taxon>Betaproteobacteria</taxon>
        <taxon>Burkholderiales</taxon>
        <taxon>Burkholderiaceae</taxon>
        <taxon>Pandoraea</taxon>
    </lineage>
</organism>
<dbReference type="SUPFAM" id="SSF46785">
    <property type="entry name" value="Winged helix' DNA-binding domain"/>
    <property type="match status" value="1"/>
</dbReference>
<evidence type="ECO:0000256" key="2">
    <source>
        <dbReference type="ARBA" id="ARBA00023015"/>
    </source>
</evidence>
<keyword evidence="3" id="KW-0238">DNA-binding</keyword>
<dbReference type="Gene3D" id="1.10.10.10">
    <property type="entry name" value="Winged helix-like DNA-binding domain superfamily/Winged helix DNA-binding domain"/>
    <property type="match status" value="1"/>
</dbReference>
<dbReference type="PRINTS" id="PR00039">
    <property type="entry name" value="HTHLYSR"/>
</dbReference>
<sequence length="304" mass="33593">MSVDGFSDLRFFATLMKEGSMAAAAQQMGITPPAVSRRLAQLEHRLGVRLLHRTTRRISLTPEGDMYLQDGARILGELEALEHAVTGAQSSPRGLLRLAATLGFGRTHIAPALSAFAREYPEVEVQLHLTDRPVNLVEQGFDAAIRFGDLPDSRLTARQLMPNARVLCASPVYLAEAGEPVQPSDLAGHQCIVIRESDETYGTWHFRQADRQETVKVRGMLSTNDGAAATTWALNGHGMLIRSMWDIHPYLASGQLRTVMPDWTLPAADIKLVYPTKSHLSAKTRALADFLVRWFRDVAARPEC</sequence>
<dbReference type="EMBL" id="CABPSN010000008">
    <property type="protein sequence ID" value="VVE48089.1"/>
    <property type="molecule type" value="Genomic_DNA"/>
</dbReference>
<dbReference type="InterPro" id="IPR058163">
    <property type="entry name" value="LysR-type_TF_proteobact-type"/>
</dbReference>
<dbReference type="AlphaFoldDB" id="A0A5E4YH03"/>
<dbReference type="CDD" id="cd08479">
    <property type="entry name" value="PBP2_CrgA_like_9"/>
    <property type="match status" value="1"/>
</dbReference>
<name>A0A5E4YH03_9BURK</name>
<evidence type="ECO:0000256" key="1">
    <source>
        <dbReference type="ARBA" id="ARBA00009437"/>
    </source>
</evidence>
<dbReference type="InterPro" id="IPR036390">
    <property type="entry name" value="WH_DNA-bd_sf"/>
</dbReference>
<dbReference type="RefSeq" id="WP_150577903.1">
    <property type="nucleotide sequence ID" value="NZ_CABPSN010000008.1"/>
</dbReference>
<feature type="domain" description="HTH lysR-type" evidence="5">
    <location>
        <begin position="4"/>
        <end position="61"/>
    </location>
</feature>